<comment type="caution">
    <text evidence="1">The sequence shown here is derived from an EMBL/GenBank/DDBJ whole genome shotgun (WGS) entry which is preliminary data.</text>
</comment>
<dbReference type="OrthoDB" id="5296814at2"/>
<evidence type="ECO:0000313" key="1">
    <source>
        <dbReference type="EMBL" id="KVW96225.1"/>
    </source>
</evidence>
<reference evidence="1 2" key="1">
    <citation type="journal article" date="2015" name="Appl. Environ. Microbiol.">
        <title>Aerobic and Anaerobic Thiosulfate Oxidation by a Cold-Adapted, Subglacial Chemoautotroph.</title>
        <authorList>
            <person name="Harrold Z.R."/>
            <person name="Skidmore M.L."/>
            <person name="Hamilton T.L."/>
            <person name="Desch L."/>
            <person name="Amada K."/>
            <person name="van Gelder W."/>
            <person name="Glover K."/>
            <person name="Roden E.E."/>
            <person name="Boyd E.S."/>
        </authorList>
    </citation>
    <scope>NUCLEOTIDE SEQUENCE [LARGE SCALE GENOMIC DNA]</scope>
    <source>
        <strain evidence="1 2">RG</strain>
    </source>
</reference>
<sequence>MNYLLRGIGVLATVGTISMLAFSLPSGGEARGDGGGDTLPRLTHKNWQQECASCHLAYPPSMLPQASWRRVMGGLEQHFGENASLDPATQADILQFLEAHAADAGNSRMGNKVMQRMGANEAPLRITETRWFVRKHDEVPRATWSRKSVGSAANCAACHRQAEQGVFNEHDIRIPK</sequence>
<dbReference type="STRING" id="1123392.GCA_000376425_00664"/>
<dbReference type="InterPro" id="IPR018588">
    <property type="entry name" value="Dihaem_cytochrome-c"/>
</dbReference>
<protein>
    <submittedName>
        <fullName evidence="1">Cytochrome C</fullName>
    </submittedName>
</protein>
<dbReference type="PATRIC" id="fig|36861.3.peg.1245"/>
<accession>A0A106BPE5</accession>
<dbReference type="AlphaFoldDB" id="A0A106BPE5"/>
<gene>
    <name evidence="1" type="ORF">ABW22_07990</name>
</gene>
<dbReference type="RefSeq" id="WP_059754542.1">
    <property type="nucleotide sequence ID" value="NZ_LDUG01000020.1"/>
</dbReference>
<proteinExistence type="predicted"/>
<keyword evidence="2" id="KW-1185">Reference proteome</keyword>
<dbReference type="Proteomes" id="UP000064243">
    <property type="component" value="Unassembled WGS sequence"/>
</dbReference>
<dbReference type="EMBL" id="LDUG01000020">
    <property type="protein sequence ID" value="KVW96225.1"/>
    <property type="molecule type" value="Genomic_DNA"/>
</dbReference>
<organism evidence="1 2">
    <name type="scientific">Thiobacillus denitrificans</name>
    <dbReference type="NCBI Taxonomy" id="36861"/>
    <lineage>
        <taxon>Bacteria</taxon>
        <taxon>Pseudomonadati</taxon>
        <taxon>Pseudomonadota</taxon>
        <taxon>Betaproteobacteria</taxon>
        <taxon>Nitrosomonadales</taxon>
        <taxon>Thiobacillaceae</taxon>
        <taxon>Thiobacillus</taxon>
    </lineage>
</organism>
<evidence type="ECO:0000313" key="2">
    <source>
        <dbReference type="Proteomes" id="UP000064243"/>
    </source>
</evidence>
<dbReference type="Pfam" id="PF09626">
    <property type="entry name" value="DHC"/>
    <property type="match status" value="1"/>
</dbReference>
<name>A0A106BPE5_THIDE</name>